<evidence type="ECO:0000313" key="2">
    <source>
        <dbReference type="EMBL" id="KAF7268014.1"/>
    </source>
</evidence>
<proteinExistence type="predicted"/>
<name>A0A834HU70_RHYFE</name>
<keyword evidence="3" id="KW-1185">Reference proteome</keyword>
<reference evidence="2" key="1">
    <citation type="submission" date="2020-08" db="EMBL/GenBank/DDBJ databases">
        <title>Genome sequencing and assembly of the red palm weevil Rhynchophorus ferrugineus.</title>
        <authorList>
            <person name="Dias G.B."/>
            <person name="Bergman C.M."/>
            <person name="Manee M."/>
        </authorList>
    </citation>
    <scope>NUCLEOTIDE SEQUENCE</scope>
    <source>
        <strain evidence="2">AA-2017</strain>
        <tissue evidence="2">Whole larva</tissue>
    </source>
</reference>
<dbReference type="Proteomes" id="UP000625711">
    <property type="component" value="Unassembled WGS sequence"/>
</dbReference>
<dbReference type="AlphaFoldDB" id="A0A834HU70"/>
<protein>
    <submittedName>
        <fullName evidence="2">Uncharacterized protein</fullName>
    </submittedName>
</protein>
<accession>A0A834HU70</accession>
<gene>
    <name evidence="2" type="ORF">GWI33_018815</name>
</gene>
<feature type="region of interest" description="Disordered" evidence="1">
    <location>
        <begin position="29"/>
        <end position="54"/>
    </location>
</feature>
<organism evidence="2 3">
    <name type="scientific">Rhynchophorus ferrugineus</name>
    <name type="common">Red palm weevil</name>
    <name type="synonym">Curculio ferrugineus</name>
    <dbReference type="NCBI Taxonomy" id="354439"/>
    <lineage>
        <taxon>Eukaryota</taxon>
        <taxon>Metazoa</taxon>
        <taxon>Ecdysozoa</taxon>
        <taxon>Arthropoda</taxon>
        <taxon>Hexapoda</taxon>
        <taxon>Insecta</taxon>
        <taxon>Pterygota</taxon>
        <taxon>Neoptera</taxon>
        <taxon>Endopterygota</taxon>
        <taxon>Coleoptera</taxon>
        <taxon>Polyphaga</taxon>
        <taxon>Cucujiformia</taxon>
        <taxon>Curculionidae</taxon>
        <taxon>Dryophthorinae</taxon>
        <taxon>Rhynchophorus</taxon>
    </lineage>
</organism>
<dbReference type="EMBL" id="JAACXV010014355">
    <property type="protein sequence ID" value="KAF7268014.1"/>
    <property type="molecule type" value="Genomic_DNA"/>
</dbReference>
<evidence type="ECO:0000256" key="1">
    <source>
        <dbReference type="SAM" id="MobiDB-lite"/>
    </source>
</evidence>
<comment type="caution">
    <text evidence="2">The sequence shown here is derived from an EMBL/GenBank/DDBJ whole genome shotgun (WGS) entry which is preliminary data.</text>
</comment>
<sequence length="83" mass="8985">MSDGVSRSPCSAAGAGFCREGALRQGLLQNGRGEEASEGDGIAAAQRRDGGDDDESEIAQWRNWLSAIGQRFRYLSELIFYLS</sequence>
<evidence type="ECO:0000313" key="3">
    <source>
        <dbReference type="Proteomes" id="UP000625711"/>
    </source>
</evidence>